<name>A0A835CNY1_APHGI</name>
<evidence type="ECO:0000256" key="2">
    <source>
        <dbReference type="SAM" id="SignalP"/>
    </source>
</evidence>
<dbReference type="PANTHER" id="PTHR10380">
    <property type="entry name" value="CUTICLE PROTEIN"/>
    <property type="match status" value="1"/>
</dbReference>
<dbReference type="PANTHER" id="PTHR10380:SF196">
    <property type="entry name" value="CUTICULAR PROTEIN 72EA"/>
    <property type="match status" value="1"/>
</dbReference>
<keyword evidence="2" id="KW-0732">Signal</keyword>
<feature type="signal peptide" evidence="2">
    <location>
        <begin position="1"/>
        <end position="16"/>
    </location>
</feature>
<accession>A0A835CNY1</accession>
<dbReference type="Pfam" id="PF00379">
    <property type="entry name" value="Chitin_bind_4"/>
    <property type="match status" value="1"/>
</dbReference>
<dbReference type="Proteomes" id="UP000639338">
    <property type="component" value="Unassembled WGS sequence"/>
</dbReference>
<dbReference type="GO" id="GO:0008010">
    <property type="term" value="F:structural constituent of chitin-based larval cuticle"/>
    <property type="evidence" value="ECO:0007669"/>
    <property type="project" value="TreeGrafter"/>
</dbReference>
<reference evidence="3 4" key="1">
    <citation type="submission" date="2020-08" db="EMBL/GenBank/DDBJ databases">
        <title>Aphidius gifuensis genome sequencing and assembly.</title>
        <authorList>
            <person name="Du Z."/>
        </authorList>
    </citation>
    <scope>NUCLEOTIDE SEQUENCE [LARGE SCALE GENOMIC DNA]</scope>
    <source>
        <strain evidence="3">YNYX2018</strain>
        <tissue evidence="3">Adults</tissue>
    </source>
</reference>
<feature type="chain" id="PRO_5032745990" description="Cuticular protein" evidence="2">
    <location>
        <begin position="17"/>
        <end position="272"/>
    </location>
</feature>
<evidence type="ECO:0000256" key="1">
    <source>
        <dbReference type="PROSITE-ProRule" id="PRU00497"/>
    </source>
</evidence>
<keyword evidence="4" id="KW-1185">Reference proteome</keyword>
<keyword evidence="1" id="KW-0193">Cuticle</keyword>
<gene>
    <name evidence="3" type="ORF">HCN44_003307</name>
</gene>
<comment type="caution">
    <text evidence="3">The sequence shown here is derived from an EMBL/GenBank/DDBJ whole genome shotgun (WGS) entry which is preliminary data.</text>
</comment>
<dbReference type="AlphaFoldDB" id="A0A835CNY1"/>
<dbReference type="GO" id="GO:0062129">
    <property type="term" value="C:chitin-based extracellular matrix"/>
    <property type="evidence" value="ECO:0007669"/>
    <property type="project" value="TreeGrafter"/>
</dbReference>
<dbReference type="InterPro" id="IPR000618">
    <property type="entry name" value="Insect_cuticle"/>
</dbReference>
<dbReference type="EMBL" id="JACMRX010000006">
    <property type="protein sequence ID" value="KAF7987545.1"/>
    <property type="molecule type" value="Genomic_DNA"/>
</dbReference>
<organism evidence="3 4">
    <name type="scientific">Aphidius gifuensis</name>
    <name type="common">Parasitoid wasp</name>
    <dbReference type="NCBI Taxonomy" id="684658"/>
    <lineage>
        <taxon>Eukaryota</taxon>
        <taxon>Metazoa</taxon>
        <taxon>Ecdysozoa</taxon>
        <taxon>Arthropoda</taxon>
        <taxon>Hexapoda</taxon>
        <taxon>Insecta</taxon>
        <taxon>Pterygota</taxon>
        <taxon>Neoptera</taxon>
        <taxon>Endopterygota</taxon>
        <taxon>Hymenoptera</taxon>
        <taxon>Apocrita</taxon>
        <taxon>Ichneumonoidea</taxon>
        <taxon>Braconidae</taxon>
        <taxon>Aphidiinae</taxon>
        <taxon>Aphidius</taxon>
    </lineage>
</organism>
<evidence type="ECO:0000313" key="3">
    <source>
        <dbReference type="EMBL" id="KAF7987545.1"/>
    </source>
</evidence>
<dbReference type="InterPro" id="IPR050468">
    <property type="entry name" value="Cuticle_Struct_Prot"/>
</dbReference>
<proteinExistence type="predicted"/>
<evidence type="ECO:0000313" key="4">
    <source>
        <dbReference type="Proteomes" id="UP000639338"/>
    </source>
</evidence>
<sequence length="272" mass="30533">MGYCILVLWMISGILGKPTDVLLEYQDSMGQYSFGYSGPDSARSEIRLADGKTRGAYSYVDAFGAIQTAKYTADSENGFLIDATNLPKAPQPVQDTDEVRAAREKHFQAYEEALKMSESNMPIKSSQESHQAEEKIDMPKIEMKKNEESFKPEIISRMTESSGSPNNEEKMMDKNSGITSMVRTSFFAPGSNYHSQIDLREEPAAPLPASSLPQEMRNEGIKVSTQSKRGDGYAVNVYTSPYSFTPILHAPYSHPYYPYGYYSILPSYTRFY</sequence>
<dbReference type="OrthoDB" id="6515429at2759"/>
<evidence type="ECO:0008006" key="5">
    <source>
        <dbReference type="Google" id="ProtNLM"/>
    </source>
</evidence>
<protein>
    <recommendedName>
        <fullName evidence="5">Cuticular protein</fullName>
    </recommendedName>
</protein>
<dbReference type="PROSITE" id="PS51155">
    <property type="entry name" value="CHIT_BIND_RR_2"/>
    <property type="match status" value="1"/>
</dbReference>